<proteinExistence type="predicted"/>
<accession>A0ABW5NHG5</accession>
<comment type="caution">
    <text evidence="1">The sequence shown here is derived from an EMBL/GenBank/DDBJ whole genome shotgun (WGS) entry which is preliminary data.</text>
</comment>
<dbReference type="EMBL" id="JBHULX010000048">
    <property type="protein sequence ID" value="MFD2593679.1"/>
    <property type="molecule type" value="Genomic_DNA"/>
</dbReference>
<dbReference type="RefSeq" id="WP_378253834.1">
    <property type="nucleotide sequence ID" value="NZ_JBHSJV010000001.1"/>
</dbReference>
<reference evidence="2" key="1">
    <citation type="journal article" date="2019" name="Int. J. Syst. Evol. Microbiol.">
        <title>The Global Catalogue of Microorganisms (GCM) 10K type strain sequencing project: providing services to taxonomists for standard genome sequencing and annotation.</title>
        <authorList>
            <consortium name="The Broad Institute Genomics Platform"/>
            <consortium name="The Broad Institute Genome Sequencing Center for Infectious Disease"/>
            <person name="Wu L."/>
            <person name="Ma J."/>
        </authorList>
    </citation>
    <scope>NUCLEOTIDE SEQUENCE [LARGE SCALE GENOMIC DNA]</scope>
    <source>
        <strain evidence="2">KCTC 42423</strain>
    </source>
</reference>
<protein>
    <submittedName>
        <fullName evidence="1">Uncharacterized protein</fullName>
    </submittedName>
</protein>
<keyword evidence="2" id="KW-1185">Reference proteome</keyword>
<dbReference type="Proteomes" id="UP001597459">
    <property type="component" value="Unassembled WGS sequence"/>
</dbReference>
<evidence type="ECO:0000313" key="1">
    <source>
        <dbReference type="EMBL" id="MFD2593679.1"/>
    </source>
</evidence>
<organism evidence="1 2">
    <name type="scientific">Aquimarina hainanensis</name>
    <dbReference type="NCBI Taxonomy" id="1578017"/>
    <lineage>
        <taxon>Bacteria</taxon>
        <taxon>Pseudomonadati</taxon>
        <taxon>Bacteroidota</taxon>
        <taxon>Flavobacteriia</taxon>
        <taxon>Flavobacteriales</taxon>
        <taxon>Flavobacteriaceae</taxon>
        <taxon>Aquimarina</taxon>
    </lineage>
</organism>
<sequence>MNRNTKDNLPIQTIYVYVQNSKIYLSHTHQPFSKKTLNQKQINPLVST</sequence>
<evidence type="ECO:0000313" key="2">
    <source>
        <dbReference type="Proteomes" id="UP001597459"/>
    </source>
</evidence>
<gene>
    <name evidence="1" type="ORF">ACFSTE_22765</name>
</gene>
<name>A0ABW5NHG5_9FLAO</name>